<comment type="similarity">
    <text evidence="7">Belongs to the binding-protein-dependent transport system permease family.</text>
</comment>
<accession>A0A0M2H2Z5</accession>
<protein>
    <submittedName>
        <fullName evidence="9">Glutathione transport system permease protein GsiC</fullName>
    </submittedName>
</protein>
<keyword evidence="2 7" id="KW-0813">Transport</keyword>
<dbReference type="PROSITE" id="PS50928">
    <property type="entry name" value="ABC_TM1"/>
    <property type="match status" value="1"/>
</dbReference>
<evidence type="ECO:0000256" key="5">
    <source>
        <dbReference type="ARBA" id="ARBA00022989"/>
    </source>
</evidence>
<evidence type="ECO:0000313" key="9">
    <source>
        <dbReference type="EMBL" id="KJL38653.1"/>
    </source>
</evidence>
<keyword evidence="6 7" id="KW-0472">Membrane</keyword>
<dbReference type="SUPFAM" id="SSF161098">
    <property type="entry name" value="MetI-like"/>
    <property type="match status" value="1"/>
</dbReference>
<dbReference type="RefSeq" id="WP_169748414.1">
    <property type="nucleotide sequence ID" value="NZ_BAAAUP010000002.1"/>
</dbReference>
<proteinExistence type="inferred from homology"/>
<dbReference type="InterPro" id="IPR000515">
    <property type="entry name" value="MetI-like"/>
</dbReference>
<comment type="subcellular location">
    <subcellularLocation>
        <location evidence="1 7">Cell membrane</location>
        <topology evidence="1 7">Multi-pass membrane protein</topology>
    </subcellularLocation>
</comment>
<feature type="transmembrane region" description="Helical" evidence="7">
    <location>
        <begin position="273"/>
        <end position="295"/>
    </location>
</feature>
<keyword evidence="5 7" id="KW-1133">Transmembrane helix</keyword>
<dbReference type="Proteomes" id="UP000033956">
    <property type="component" value="Unassembled WGS sequence"/>
</dbReference>
<evidence type="ECO:0000256" key="7">
    <source>
        <dbReference type="RuleBase" id="RU363032"/>
    </source>
</evidence>
<dbReference type="AlphaFoldDB" id="A0A0M2H2Z5"/>
<evidence type="ECO:0000256" key="1">
    <source>
        <dbReference type="ARBA" id="ARBA00004651"/>
    </source>
</evidence>
<dbReference type="InterPro" id="IPR045621">
    <property type="entry name" value="BPD_transp_1_N"/>
</dbReference>
<dbReference type="PATRIC" id="fig|92835.4.peg.2481"/>
<dbReference type="GO" id="GO:0005886">
    <property type="term" value="C:plasma membrane"/>
    <property type="evidence" value="ECO:0007669"/>
    <property type="project" value="UniProtKB-SubCell"/>
</dbReference>
<keyword evidence="3" id="KW-1003">Cell membrane</keyword>
<dbReference type="InterPro" id="IPR035906">
    <property type="entry name" value="MetI-like_sf"/>
</dbReference>
<keyword evidence="10" id="KW-1185">Reference proteome</keyword>
<evidence type="ECO:0000256" key="4">
    <source>
        <dbReference type="ARBA" id="ARBA00022692"/>
    </source>
</evidence>
<feature type="transmembrane region" description="Helical" evidence="7">
    <location>
        <begin position="101"/>
        <end position="124"/>
    </location>
</feature>
<dbReference type="EMBL" id="JYIZ01000054">
    <property type="protein sequence ID" value="KJL38653.1"/>
    <property type="molecule type" value="Genomic_DNA"/>
</dbReference>
<dbReference type="PANTHER" id="PTHR43163">
    <property type="entry name" value="DIPEPTIDE TRANSPORT SYSTEM PERMEASE PROTEIN DPPB-RELATED"/>
    <property type="match status" value="1"/>
</dbReference>
<organism evidence="9 10">
    <name type="scientific">Microbacterium terrae</name>
    <dbReference type="NCBI Taxonomy" id="69369"/>
    <lineage>
        <taxon>Bacteria</taxon>
        <taxon>Bacillati</taxon>
        <taxon>Actinomycetota</taxon>
        <taxon>Actinomycetes</taxon>
        <taxon>Micrococcales</taxon>
        <taxon>Microbacteriaceae</taxon>
        <taxon>Microbacterium</taxon>
    </lineage>
</organism>
<evidence type="ECO:0000259" key="8">
    <source>
        <dbReference type="PROSITE" id="PS50928"/>
    </source>
</evidence>
<dbReference type="CDD" id="cd06261">
    <property type="entry name" value="TM_PBP2"/>
    <property type="match status" value="1"/>
</dbReference>
<sequence>MLTYVIRRVLQAATTIAIVLVVAFTLGRLTGSPAALLLGENATPQQVADLERSMGFDRPLPVQFVDFATGALVGDFGDSYRRPGTPALAIVWERMPATISLALPAFAIGLAVAVAAVLAIYFAASRRLRAVFLWSGTLRHSVPDFFFGVLAVLIFSVMLGWLPSLGAASPAAYILPILTIATGQFVLYVRLLDAEMAEQTRMDYVRTARAAGRSRAGILVLDVLPNAFLPVLTVAGLNLAMLLGGTVIVEQVFAWPGIGSALIEAVAQRDFPVVQAALLVVAVGFIVVNVLNDILHRVLDPRVRIR</sequence>
<dbReference type="GO" id="GO:0071916">
    <property type="term" value="F:dipeptide transmembrane transporter activity"/>
    <property type="evidence" value="ECO:0007669"/>
    <property type="project" value="TreeGrafter"/>
</dbReference>
<evidence type="ECO:0000313" key="10">
    <source>
        <dbReference type="Proteomes" id="UP000033956"/>
    </source>
</evidence>
<feature type="transmembrane region" description="Helical" evidence="7">
    <location>
        <begin position="171"/>
        <end position="192"/>
    </location>
</feature>
<feature type="transmembrane region" description="Helical" evidence="7">
    <location>
        <begin position="12"/>
        <end position="31"/>
    </location>
</feature>
<evidence type="ECO:0000256" key="3">
    <source>
        <dbReference type="ARBA" id="ARBA00022475"/>
    </source>
</evidence>
<evidence type="ECO:0000256" key="6">
    <source>
        <dbReference type="ARBA" id="ARBA00023136"/>
    </source>
</evidence>
<comment type="caution">
    <text evidence="9">The sequence shown here is derived from an EMBL/GenBank/DDBJ whole genome shotgun (WGS) entry which is preliminary data.</text>
</comment>
<dbReference type="STRING" id="92835.RS81_02448"/>
<feature type="domain" description="ABC transmembrane type-1" evidence="8">
    <location>
        <begin position="97"/>
        <end position="292"/>
    </location>
</feature>
<dbReference type="Gene3D" id="1.10.3720.10">
    <property type="entry name" value="MetI-like"/>
    <property type="match status" value="1"/>
</dbReference>
<feature type="transmembrane region" description="Helical" evidence="7">
    <location>
        <begin position="145"/>
        <end position="165"/>
    </location>
</feature>
<keyword evidence="4 7" id="KW-0812">Transmembrane</keyword>
<dbReference type="PANTHER" id="PTHR43163:SF6">
    <property type="entry name" value="DIPEPTIDE TRANSPORT SYSTEM PERMEASE PROTEIN DPPB-RELATED"/>
    <property type="match status" value="1"/>
</dbReference>
<evidence type="ECO:0000256" key="2">
    <source>
        <dbReference type="ARBA" id="ARBA00022448"/>
    </source>
</evidence>
<name>A0A0M2H2Z5_9MICO</name>
<dbReference type="Pfam" id="PF19300">
    <property type="entry name" value="BPD_transp_1_N"/>
    <property type="match status" value="1"/>
</dbReference>
<dbReference type="Pfam" id="PF00528">
    <property type="entry name" value="BPD_transp_1"/>
    <property type="match status" value="1"/>
</dbReference>
<gene>
    <name evidence="9" type="primary">gsiC_5</name>
    <name evidence="9" type="ORF">RS81_02448</name>
</gene>
<reference evidence="9 10" key="1">
    <citation type="submission" date="2015-02" db="EMBL/GenBank/DDBJ databases">
        <title>Draft genome sequences of ten Microbacterium spp. with emphasis on heavy metal contaminated environments.</title>
        <authorList>
            <person name="Corretto E."/>
        </authorList>
    </citation>
    <scope>NUCLEOTIDE SEQUENCE [LARGE SCALE GENOMIC DNA]</scope>
    <source>
        <strain evidence="9 10">DSM 12510</strain>
    </source>
</reference>